<protein>
    <submittedName>
        <fullName evidence="3">Uncharacterized protein</fullName>
    </submittedName>
</protein>
<comment type="caution">
    <text evidence="3">The sequence shown here is derived from an EMBL/GenBank/DDBJ whole genome shotgun (WGS) entry which is preliminary data.</text>
</comment>
<keyword evidence="2" id="KW-0812">Transmembrane</keyword>
<reference evidence="3 4" key="1">
    <citation type="submission" date="2017-12" db="EMBL/GenBank/DDBJ databases">
        <title>Sequencing, de novo assembly and annotation of complete genome of a new Thraustochytrid species, strain FCC1311.</title>
        <authorList>
            <person name="Sedici K."/>
            <person name="Godart F."/>
            <person name="Aiese Cigliano R."/>
            <person name="Sanseverino W."/>
            <person name="Barakat M."/>
            <person name="Ortet P."/>
            <person name="Marechal E."/>
            <person name="Cagnac O."/>
            <person name="Amato A."/>
        </authorList>
    </citation>
    <scope>NUCLEOTIDE SEQUENCE [LARGE SCALE GENOMIC DNA]</scope>
</reference>
<keyword evidence="2" id="KW-0472">Membrane</keyword>
<feature type="compositionally biased region" description="Low complexity" evidence="1">
    <location>
        <begin position="1084"/>
        <end position="1097"/>
    </location>
</feature>
<dbReference type="EMBL" id="BEYU01000066">
    <property type="protein sequence ID" value="GBG29804.1"/>
    <property type="molecule type" value="Genomic_DNA"/>
</dbReference>
<accession>A0A2R5GPK1</accession>
<dbReference type="InParanoid" id="A0A2R5GPK1"/>
<dbReference type="AlphaFoldDB" id="A0A2R5GPK1"/>
<organism evidence="3 4">
    <name type="scientific">Hondaea fermentalgiana</name>
    <dbReference type="NCBI Taxonomy" id="2315210"/>
    <lineage>
        <taxon>Eukaryota</taxon>
        <taxon>Sar</taxon>
        <taxon>Stramenopiles</taxon>
        <taxon>Bigyra</taxon>
        <taxon>Labyrinthulomycetes</taxon>
        <taxon>Thraustochytrida</taxon>
        <taxon>Thraustochytriidae</taxon>
        <taxon>Hondaea</taxon>
    </lineage>
</organism>
<evidence type="ECO:0000313" key="4">
    <source>
        <dbReference type="Proteomes" id="UP000241890"/>
    </source>
</evidence>
<evidence type="ECO:0000313" key="3">
    <source>
        <dbReference type="EMBL" id="GBG29804.1"/>
    </source>
</evidence>
<dbReference type="Proteomes" id="UP000241890">
    <property type="component" value="Unassembled WGS sequence"/>
</dbReference>
<proteinExistence type="predicted"/>
<keyword evidence="4" id="KW-1185">Reference proteome</keyword>
<gene>
    <name evidence="3" type="ORF">FCC1311_060242</name>
</gene>
<feature type="transmembrane region" description="Helical" evidence="2">
    <location>
        <begin position="1038"/>
        <end position="1058"/>
    </location>
</feature>
<name>A0A2R5GPK1_9STRA</name>
<evidence type="ECO:0000256" key="2">
    <source>
        <dbReference type="SAM" id="Phobius"/>
    </source>
</evidence>
<feature type="region of interest" description="Disordered" evidence="1">
    <location>
        <begin position="1067"/>
        <end position="1097"/>
    </location>
</feature>
<keyword evidence="2" id="KW-1133">Transmembrane helix</keyword>
<sequence>MMGGLVGRSARPLRVDVCVICARAGVANGAPAPYLNYDAEYADECIVADTEARVSGCFVRFSIGDYMSLPGGGFRQILPEAPAKSRWLENLFYFASEEHFLHDGGDPALLARMPGPWCACECSRDCRQGVLAGRGAESRDLGAGGAALDISRNGLVVCVQCHAPVRSAVQDNDTRVYKLSSGRRLAQCAFCGVAVGFKQRNTVQTCTTCRDEMNAKNEALSRVCHYCRVPLAGSRSAHQKHTLIIDNTPVQVLLCRKHRVRVAPRVGTISKTRGSRGAMRSSTAAVAVAVVCALLAPASAQEHSLCACTDCCHVDTLDVSYKNMVSLDYPSVSLSGNYTVLSDGGTHDINGTTYDGTPYQYVLKYQNTPVDSFDVNMRIFTAESDVVIDCSQSFVFYGTEEDAAVYHKIPLESVTDGGSTYCRMDINEKLSRDELSSDSNIYFAFDRLVDERTEFKLMIDGGNPIVPIDDILDYQYFLNQTVLGSNVSDANYYINIDLTVSDINDMEIDGTGCMTLQEIMRRVHLNGDAENCTLEYLDGFVEPADPADFGSVLYRYKLPQADFEKCSTSVVSNGEEVVFKTRLNLDVRNDEETCFYFQPGFAEQAVSVTLKAEITDEATEQFAQFSSELIDVEIERCTPIEDYVIPQAIVKVVIETTSANEDIRWNEASIPTLGADAISLYGGHDPEVTTPVPTYNCTTASGVTTCHHYFHTRECSKIYTTQDGECAFERTDLNYIDNLVFQEFLDASFYLTHRTARIETNLEYTEFAVDQCSAPDNRALINVEDEFPSSIGVRNYYQGVGVDWDNTTQIRFDDKVMIRMSAGEAAGVEFDDLELFIKNVVVTLREPTDDNDLIAQMSFNVAEKAFFLNTDWSLFYEDPVFCSYYESGDEAERCQSFFENGRTNALNADGESLSSSNVAHICHKEGAVAGWEDSRNIDYFVFDPKVWFADLYSRAYLRVDITATAVIHSCGASGSRRLREVTATTSMRGNSRALADEDAINYVSDDVVIIFGAGANETVSVVSISERAEALLARHKTIIVVLAAFAGALTCAVVAFVAKNRKHRQVSSEKSGKYSPVGSKPVESQSMTQSSSRSYRY</sequence>
<evidence type="ECO:0000256" key="1">
    <source>
        <dbReference type="SAM" id="MobiDB-lite"/>
    </source>
</evidence>